<dbReference type="PROSITE" id="PS50110">
    <property type="entry name" value="RESPONSE_REGULATORY"/>
    <property type="match status" value="3"/>
</dbReference>
<dbReference type="SUPFAM" id="SSF55874">
    <property type="entry name" value="ATPase domain of HSP90 chaperone/DNA topoisomerase II/histidine kinase"/>
    <property type="match status" value="1"/>
</dbReference>
<dbReference type="SMART" id="SM00260">
    <property type="entry name" value="CheW"/>
    <property type="match status" value="1"/>
</dbReference>
<gene>
    <name evidence="14" type="ORF">K4A83_01305</name>
</gene>
<reference evidence="14 15" key="1">
    <citation type="submission" date="2021-08" db="EMBL/GenBank/DDBJ databases">
        <title>Draft genome sequence of Spirulina subsalsa with high tolerance to salinity and hype-accumulation of phycocyanin.</title>
        <authorList>
            <person name="Pei H."/>
            <person name="Jiang L."/>
        </authorList>
    </citation>
    <scope>NUCLEOTIDE SEQUENCE [LARGE SCALE GENOMIC DNA]</scope>
    <source>
        <strain evidence="14 15">FACHB-351</strain>
    </source>
</reference>
<keyword evidence="4" id="KW-0808">Transferase</keyword>
<evidence type="ECO:0000256" key="5">
    <source>
        <dbReference type="ARBA" id="ARBA00022777"/>
    </source>
</evidence>
<evidence type="ECO:0000259" key="10">
    <source>
        <dbReference type="PROSITE" id="PS50109"/>
    </source>
</evidence>
<dbReference type="SMART" id="SM00387">
    <property type="entry name" value="HATPase_c"/>
    <property type="match status" value="1"/>
</dbReference>
<feature type="modified residue" description="4-aspartylphosphate" evidence="8">
    <location>
        <position position="1386"/>
    </location>
</feature>
<dbReference type="EC" id="2.7.13.3" evidence="2"/>
<dbReference type="Gene3D" id="1.10.287.560">
    <property type="entry name" value="Histidine kinase CheA-like, homodimeric domain"/>
    <property type="match status" value="1"/>
</dbReference>
<dbReference type="Proteomes" id="UP001526426">
    <property type="component" value="Unassembled WGS sequence"/>
</dbReference>
<keyword evidence="5" id="KW-0418">Kinase</keyword>
<dbReference type="Pfam" id="PF01627">
    <property type="entry name" value="Hpt"/>
    <property type="match status" value="1"/>
</dbReference>
<dbReference type="SUPFAM" id="SSF52172">
    <property type="entry name" value="CheY-like"/>
    <property type="match status" value="3"/>
</dbReference>
<feature type="compositionally biased region" description="Polar residues" evidence="9">
    <location>
        <begin position="175"/>
        <end position="186"/>
    </location>
</feature>
<dbReference type="InterPro" id="IPR036097">
    <property type="entry name" value="HisK_dim/P_sf"/>
</dbReference>
<feature type="domain" description="Response regulatory" evidence="11">
    <location>
        <begin position="1336"/>
        <end position="1453"/>
    </location>
</feature>
<feature type="domain" description="HPt" evidence="13">
    <location>
        <begin position="2"/>
        <end position="109"/>
    </location>
</feature>
<dbReference type="PANTHER" id="PTHR43395">
    <property type="entry name" value="SENSOR HISTIDINE KINASE CHEA"/>
    <property type="match status" value="1"/>
</dbReference>
<dbReference type="Pfam" id="PF02895">
    <property type="entry name" value="H-kinase_dim"/>
    <property type="match status" value="1"/>
</dbReference>
<protein>
    <recommendedName>
        <fullName evidence="2">histidine kinase</fullName>
        <ecNumber evidence="2">2.7.13.3</ecNumber>
    </recommendedName>
</protein>
<dbReference type="PROSITE" id="PS50851">
    <property type="entry name" value="CHEW"/>
    <property type="match status" value="1"/>
</dbReference>
<feature type="region of interest" description="Disordered" evidence="9">
    <location>
        <begin position="1637"/>
        <end position="1688"/>
    </location>
</feature>
<sequence length="1820" mass="198969">MDAEQRQKITGYFVLEAKEHLEVIEQSLQDLQSTVDNPEMIQEVYRGAHSIKGGAAMLDLESIRLTANRLEDYFKFLKNNPRPVDQGLTRLLFPIHQGLCRMIDQVEKTITLPEEVAAPVMAEIEPLFPQVTHYLESSPQASSTGSSPLPSAVQEEDILPSAQDWVKGQVDPIHPNSQLQALTTPPMSSPAEENLDLETLDLDSLADLDDFFSDASPTPTLTDHPQMNLEEPEELGFLDEGEFADLFGDSGSDDLESLVLDQDLGAEGLDDLEALLHDSSPSQDFPSFQGGTDKNKSSNQLTDLESIEALEQSLEMDLEGALAGDDSLDNLDDLFGEEAELTTAEQDSLDLADDLFGTDTDFLGDSEQFLESDLTLTEGQEFDSLTDLFGEGFSFGESPPPVPTPPEPEPPVSTPAPPELALEQEEDFSDLLDISSESAVNELSPTGETAEVEIEGLDLLESEEDIELDAFTTLIQSTDPGFDFSDANIPSAQAVDEEFNAILSGEDTIIQDMDDLEAFFSGKNAEIGMTPNYTPTPEAASPISEPEQQEALFAELDDVEGDLEDLFGDAQDLGLSGMPESVNRSGVGEPGQMGIQGDESLDLDELFASAESESEATLDDVLSGGVEGMDDLEALLSGMPEESPVEGVDDLEALLSGMPEESPVEGVDDLEALLSGAPEESVIAPQPQGQPKPQEAAPSTASNGEISYYEPLEELAALLEQPPSVFAQRDLGKDLPLATTLAELEALLEQSPHPVDTAPPSPTTPVDRESHPETDDFSDLEELLIQTQQQAGPPGDVKRRTPATRRTKSSKVEATLKVPVRQMDNLNNLIGELVVNRNSLEGDEERLRQFLENLMHQVQNLSDVGGRMQDLYERSLLEDALLRSRREYRAQHKHEVVIPGAAPITVEHENDYDSLEMDSFTKFHELAQEMIELIVRVRESASDIQFLVDDIDQVARTLRQVTSQLQEGLTKSRMVSFGNTANRLPLAVRRIAPQLGKEATLQLEGQETLIDKMILEHLSDPLTHLVNNALTHGIESPEERRRAGKPPTGQVKVSALQQGNQTVIAVSDDGAGINSDRVKAKAIQKGLMTHGQAQQLSELEVYDLLFHPGFSTKDQADNFAGRGVGLDVVRTSINEIRGSVSIDSKPGRGTTFTIRLPLTLSICKALCCISENASIAFPLDGVEDMLDLPQTNIQRNTKGQLSIKWRDTTLQYMHLSELLSFNRRLGRANLYAGRRDDNMISVVILRSTSNYIAVGVDQVLGEQEIVIKQLLGPIPKPAGIAGATVQGDGRIMAIADVLELIEIAEGRIRKDMSVGMWQTPPAIRAQEESQIQREPVVLIVDDSITVRELLSMTFAKAGYRVEQARDGQDAWEKLRSGLPCDIVFCDIEMPRVDGLELLSRLQKDEVLAELPIAMLTSRGAERHRKMAAELGACGYFTKPYLEEVLLDAAQRMMTGDVLLAGSSRKPRLKETQTPTLVQMPVETSPGAARGTTLPSAPDTHDGHPPTVLIVDDSVTVRSLLSMTFEKAGYEVEQARDGKEAWDKLQGGIRPDLALLDIEMPRMDGLELLGKIQSDSELGTIPVAMLTSRGAERHRKVAAERGASGYFTKPYVEQDLLQAAERIRAGEVLLANSIRTPGRTTVGSAPPVEAPVTPPQAPETEEPSFSLDELFPPEEAPRPPSPGPVRVQHSGQPRVLIIDDSVTVRSLLSMTFEKAGYEVEQARDGQDALKKLKAGLNPDITFCDIEMPKMDGLKLLSELKNDPELSKVPVAMLTSRGARKHRQIAAERGARGYFTKPYVDDILLDAAQRMINGEILLELEP</sequence>
<dbReference type="PROSITE" id="PS50894">
    <property type="entry name" value="HPT"/>
    <property type="match status" value="1"/>
</dbReference>
<dbReference type="Gene3D" id="3.40.50.2300">
    <property type="match status" value="3"/>
</dbReference>
<dbReference type="RefSeq" id="WP_265262571.1">
    <property type="nucleotide sequence ID" value="NZ_JAIHOM010000004.1"/>
</dbReference>
<comment type="caution">
    <text evidence="14">The sequence shown here is derived from an EMBL/GenBank/DDBJ whole genome shotgun (WGS) entry which is preliminary data.</text>
</comment>
<keyword evidence="3 8" id="KW-0597">Phosphoprotein</keyword>
<dbReference type="InterPro" id="IPR051315">
    <property type="entry name" value="Bact_Chemotaxis_CheA"/>
</dbReference>
<evidence type="ECO:0000256" key="6">
    <source>
        <dbReference type="ARBA" id="ARBA00023012"/>
    </source>
</evidence>
<feature type="compositionally biased region" description="Pro residues" evidence="9">
    <location>
        <begin position="398"/>
        <end position="418"/>
    </location>
</feature>
<evidence type="ECO:0000256" key="4">
    <source>
        <dbReference type="ARBA" id="ARBA00022679"/>
    </source>
</evidence>
<evidence type="ECO:0000256" key="1">
    <source>
        <dbReference type="ARBA" id="ARBA00000085"/>
    </source>
</evidence>
<feature type="compositionally biased region" description="Polar residues" evidence="9">
    <location>
        <begin position="279"/>
        <end position="299"/>
    </location>
</feature>
<evidence type="ECO:0000256" key="2">
    <source>
        <dbReference type="ARBA" id="ARBA00012438"/>
    </source>
</evidence>
<dbReference type="PANTHER" id="PTHR43395:SF1">
    <property type="entry name" value="CHEMOTAXIS PROTEIN CHEA"/>
    <property type="match status" value="1"/>
</dbReference>
<dbReference type="CDD" id="cd00088">
    <property type="entry name" value="HPT"/>
    <property type="match status" value="1"/>
</dbReference>
<dbReference type="PROSITE" id="PS50109">
    <property type="entry name" value="HIS_KIN"/>
    <property type="match status" value="1"/>
</dbReference>
<feature type="region of interest" description="Disordered" evidence="9">
    <location>
        <begin position="749"/>
        <end position="774"/>
    </location>
</feature>
<dbReference type="InterPro" id="IPR001789">
    <property type="entry name" value="Sig_transdc_resp-reg_receiver"/>
</dbReference>
<feature type="domain" description="CheW-like" evidence="12">
    <location>
        <begin position="1162"/>
        <end position="1306"/>
    </location>
</feature>
<evidence type="ECO:0000259" key="13">
    <source>
        <dbReference type="PROSITE" id="PS50894"/>
    </source>
</evidence>
<dbReference type="SMART" id="SM01231">
    <property type="entry name" value="H-kinase_dim"/>
    <property type="match status" value="1"/>
</dbReference>
<feature type="modified residue" description="4-aspartylphosphate" evidence="8">
    <location>
        <position position="1743"/>
    </location>
</feature>
<dbReference type="InterPro" id="IPR002545">
    <property type="entry name" value="CheW-lke_dom"/>
</dbReference>
<dbReference type="SMART" id="SM00073">
    <property type="entry name" value="HPT"/>
    <property type="match status" value="1"/>
</dbReference>
<dbReference type="InterPro" id="IPR036061">
    <property type="entry name" value="CheW-like_dom_sf"/>
</dbReference>
<feature type="modified residue" description="4-aspartylphosphate" evidence="8">
    <location>
        <position position="1556"/>
    </location>
</feature>
<dbReference type="SUPFAM" id="SSF50341">
    <property type="entry name" value="CheW-like"/>
    <property type="match status" value="1"/>
</dbReference>
<dbReference type="InterPro" id="IPR003594">
    <property type="entry name" value="HATPase_dom"/>
</dbReference>
<accession>A0ABT3L083</accession>
<feature type="domain" description="Histidine kinase" evidence="10">
    <location>
        <begin position="905"/>
        <end position="1160"/>
    </location>
</feature>
<evidence type="ECO:0000256" key="3">
    <source>
        <dbReference type="ARBA" id="ARBA00022553"/>
    </source>
</evidence>
<keyword evidence="15" id="KW-1185">Reference proteome</keyword>
<dbReference type="Gene3D" id="2.30.30.40">
    <property type="entry name" value="SH3 Domains"/>
    <property type="match status" value="1"/>
</dbReference>
<evidence type="ECO:0000256" key="9">
    <source>
        <dbReference type="SAM" id="MobiDB-lite"/>
    </source>
</evidence>
<dbReference type="InterPro" id="IPR011006">
    <property type="entry name" value="CheY-like_superfamily"/>
</dbReference>
<proteinExistence type="predicted"/>
<dbReference type="Gene3D" id="3.30.565.10">
    <property type="entry name" value="Histidine kinase-like ATPase, C-terminal domain"/>
    <property type="match status" value="1"/>
</dbReference>
<feature type="region of interest" description="Disordered" evidence="9">
    <location>
        <begin position="277"/>
        <end position="299"/>
    </location>
</feature>
<dbReference type="InterPro" id="IPR036890">
    <property type="entry name" value="HATPase_C_sf"/>
</dbReference>
<feature type="region of interest" description="Disordered" evidence="9">
    <location>
        <begin position="787"/>
        <end position="811"/>
    </location>
</feature>
<dbReference type="SUPFAM" id="SSF47384">
    <property type="entry name" value="Homodimeric domain of signal transducing histidine kinase"/>
    <property type="match status" value="1"/>
</dbReference>
<feature type="domain" description="Response regulatory" evidence="11">
    <location>
        <begin position="1693"/>
        <end position="1810"/>
    </location>
</feature>
<evidence type="ECO:0000259" key="12">
    <source>
        <dbReference type="PROSITE" id="PS50851"/>
    </source>
</evidence>
<feature type="region of interest" description="Disordered" evidence="9">
    <location>
        <begin position="169"/>
        <end position="192"/>
    </location>
</feature>
<dbReference type="Pfam" id="PF02518">
    <property type="entry name" value="HATPase_c"/>
    <property type="match status" value="1"/>
</dbReference>
<dbReference type="SUPFAM" id="SSF47226">
    <property type="entry name" value="Histidine-containing phosphotransfer domain, HPT domain"/>
    <property type="match status" value="1"/>
</dbReference>
<feature type="compositionally biased region" description="Polar residues" evidence="9">
    <location>
        <begin position="687"/>
        <end position="702"/>
    </location>
</feature>
<evidence type="ECO:0000259" key="11">
    <source>
        <dbReference type="PROSITE" id="PS50110"/>
    </source>
</evidence>
<feature type="region of interest" description="Disordered" evidence="9">
    <location>
        <begin position="681"/>
        <end position="702"/>
    </location>
</feature>
<dbReference type="InterPro" id="IPR037006">
    <property type="entry name" value="CheA-like_homodim_sf"/>
</dbReference>
<dbReference type="Pfam" id="PF00072">
    <property type="entry name" value="Response_reg"/>
    <property type="match status" value="3"/>
</dbReference>
<feature type="region of interest" description="Disordered" evidence="9">
    <location>
        <begin position="390"/>
        <end position="418"/>
    </location>
</feature>
<dbReference type="InterPro" id="IPR008207">
    <property type="entry name" value="Sig_transdc_His_kin_Hpt_dom"/>
</dbReference>
<feature type="domain" description="Response regulatory" evidence="11">
    <location>
        <begin position="1506"/>
        <end position="1623"/>
    </location>
</feature>
<dbReference type="InterPro" id="IPR004358">
    <property type="entry name" value="Sig_transdc_His_kin-like_C"/>
</dbReference>
<evidence type="ECO:0000256" key="7">
    <source>
        <dbReference type="PROSITE-ProRule" id="PRU00110"/>
    </source>
</evidence>
<feature type="compositionally biased region" description="Basic residues" evidence="9">
    <location>
        <begin position="800"/>
        <end position="809"/>
    </location>
</feature>
<evidence type="ECO:0000256" key="8">
    <source>
        <dbReference type="PROSITE-ProRule" id="PRU00169"/>
    </source>
</evidence>
<dbReference type="Gene3D" id="1.20.120.160">
    <property type="entry name" value="HPT domain"/>
    <property type="match status" value="1"/>
</dbReference>
<name>A0ABT3L083_9CYAN</name>
<comment type="catalytic activity">
    <reaction evidence="1">
        <text>ATP + protein L-histidine = ADP + protein N-phospho-L-histidine.</text>
        <dbReference type="EC" id="2.7.13.3"/>
    </reaction>
</comment>
<feature type="modified residue" description="Phosphohistidine" evidence="7">
    <location>
        <position position="49"/>
    </location>
</feature>
<dbReference type="Pfam" id="PF01584">
    <property type="entry name" value="CheW"/>
    <property type="match status" value="1"/>
</dbReference>
<dbReference type="CDD" id="cd16916">
    <property type="entry name" value="HATPase_CheA-like"/>
    <property type="match status" value="1"/>
</dbReference>
<organism evidence="14 15">
    <name type="scientific">Spirulina subsalsa FACHB-351</name>
    <dbReference type="NCBI Taxonomy" id="234711"/>
    <lineage>
        <taxon>Bacteria</taxon>
        <taxon>Bacillati</taxon>
        <taxon>Cyanobacteriota</taxon>
        <taxon>Cyanophyceae</taxon>
        <taxon>Spirulinales</taxon>
        <taxon>Spirulinaceae</taxon>
        <taxon>Spirulina</taxon>
    </lineage>
</organism>
<dbReference type="InterPro" id="IPR004105">
    <property type="entry name" value="CheA-like_dim"/>
</dbReference>
<dbReference type="InterPro" id="IPR036641">
    <property type="entry name" value="HPT_dom_sf"/>
</dbReference>
<keyword evidence="6" id="KW-0902">Two-component regulatory system</keyword>
<dbReference type="SMART" id="SM00448">
    <property type="entry name" value="REC"/>
    <property type="match status" value="3"/>
</dbReference>
<feature type="compositionally biased region" description="Pro residues" evidence="9">
    <location>
        <begin position="1647"/>
        <end position="1656"/>
    </location>
</feature>
<dbReference type="PRINTS" id="PR00344">
    <property type="entry name" value="BCTRLSENSOR"/>
</dbReference>
<dbReference type="InterPro" id="IPR005467">
    <property type="entry name" value="His_kinase_dom"/>
</dbReference>
<evidence type="ECO:0000313" key="15">
    <source>
        <dbReference type="Proteomes" id="UP001526426"/>
    </source>
</evidence>
<evidence type="ECO:0000313" key="14">
    <source>
        <dbReference type="EMBL" id="MCW6034913.1"/>
    </source>
</evidence>
<dbReference type="EMBL" id="JAIHOM010000004">
    <property type="protein sequence ID" value="MCW6034913.1"/>
    <property type="molecule type" value="Genomic_DNA"/>
</dbReference>